<dbReference type="Gene3D" id="6.10.250.2030">
    <property type="match status" value="2"/>
</dbReference>
<dbReference type="Gene3D" id="6.10.250.2120">
    <property type="match status" value="1"/>
</dbReference>
<feature type="non-terminal residue" evidence="2">
    <location>
        <position position="1"/>
    </location>
</feature>
<evidence type="ECO:0000313" key="3">
    <source>
        <dbReference type="Proteomes" id="UP000002648"/>
    </source>
</evidence>
<protein>
    <recommendedName>
        <fullName evidence="1">Trimeric autotransporter adhesin YadA-like stalk domain-containing protein</fullName>
    </recommendedName>
</protein>
<reference evidence="2 3" key="1">
    <citation type="submission" date="2012-03" db="EMBL/GenBank/DDBJ databases">
        <title>The Genome Sequence of Bartonella taylorii 8TBB.</title>
        <authorList>
            <consortium name="The Broad Institute Genome Sequencing Platform"/>
            <consortium name="The Broad Institute Genome Sequencing Center for Infectious Disease"/>
            <person name="Feldgarden M."/>
            <person name="Kirby J."/>
            <person name="Kosoy M."/>
            <person name="Birtles R."/>
            <person name="Probert W.S."/>
            <person name="Chiaraviglio L."/>
            <person name="Young S.K."/>
            <person name="Zeng Q."/>
            <person name="Gargeya S."/>
            <person name="Fitzgerald M."/>
            <person name="Haas B."/>
            <person name="Abouelleil A."/>
            <person name="Alvarado L."/>
            <person name="Arachchi H.M."/>
            <person name="Berlin A."/>
            <person name="Chapman S.B."/>
            <person name="Gearin G."/>
            <person name="Goldberg J."/>
            <person name="Griggs A."/>
            <person name="Gujja S."/>
            <person name="Hansen M."/>
            <person name="Heiman D."/>
            <person name="Howarth C."/>
            <person name="Larimer J."/>
            <person name="Lui A."/>
            <person name="MacDonald P.J.P."/>
            <person name="McCowen C."/>
            <person name="Montmayeur A."/>
            <person name="Murphy C."/>
            <person name="Neiman D."/>
            <person name="Pearson M."/>
            <person name="Priest M."/>
            <person name="Roberts A."/>
            <person name="Saif S."/>
            <person name="Shea T."/>
            <person name="Sisk P."/>
            <person name="Stolte C."/>
            <person name="Sykes S."/>
            <person name="Wortman J."/>
            <person name="Nusbaum C."/>
            <person name="Birren B."/>
        </authorList>
    </citation>
    <scope>NUCLEOTIDE SEQUENCE [LARGE SCALE GENOMIC DNA]</scope>
    <source>
        <strain evidence="2 3">8TBB</strain>
    </source>
</reference>
<dbReference type="Gene3D" id="2.20.70.140">
    <property type="match status" value="1"/>
</dbReference>
<gene>
    <name evidence="2" type="ORF">ME9_00438</name>
</gene>
<feature type="domain" description="Trimeric autotransporter adhesin YadA-like stalk" evidence="1">
    <location>
        <begin position="543"/>
        <end position="583"/>
    </location>
</feature>
<comment type="caution">
    <text evidence="2">The sequence shown here is derived from an EMBL/GenBank/DDBJ whole genome shotgun (WGS) entry which is preliminary data.</text>
</comment>
<evidence type="ECO:0000313" key="2">
    <source>
        <dbReference type="EMBL" id="EJF96776.1"/>
    </source>
</evidence>
<keyword evidence="3" id="KW-1185">Reference proteome</keyword>
<name>A0A9P2S0D7_BARTA</name>
<organism evidence="2 3">
    <name type="scientific">Bartonella taylorii 8TBB</name>
    <dbReference type="NCBI Taxonomy" id="1094560"/>
    <lineage>
        <taxon>Bacteria</taxon>
        <taxon>Pseudomonadati</taxon>
        <taxon>Pseudomonadota</taxon>
        <taxon>Alphaproteobacteria</taxon>
        <taxon>Hyphomicrobiales</taxon>
        <taxon>Bartonellaceae</taxon>
        <taxon>Bartonella</taxon>
    </lineage>
</organism>
<dbReference type="SUPFAM" id="SSF101967">
    <property type="entry name" value="Adhesin YadA, collagen-binding domain"/>
    <property type="match status" value="3"/>
</dbReference>
<dbReference type="EMBL" id="AIMD01000015">
    <property type="protein sequence ID" value="EJF96776.1"/>
    <property type="molecule type" value="Genomic_DNA"/>
</dbReference>
<dbReference type="InterPro" id="IPR008635">
    <property type="entry name" value="Coiled_stalk_dom"/>
</dbReference>
<dbReference type="GO" id="GO:0019867">
    <property type="term" value="C:outer membrane"/>
    <property type="evidence" value="ECO:0007669"/>
    <property type="project" value="InterPro"/>
</dbReference>
<feature type="domain" description="Trimeric autotransporter adhesin YadA-like stalk" evidence="1">
    <location>
        <begin position="243"/>
        <end position="284"/>
    </location>
</feature>
<dbReference type="InterPro" id="IPR011049">
    <property type="entry name" value="Serralysin-like_metalloprot_C"/>
</dbReference>
<dbReference type="Gene3D" id="1.20.5.170">
    <property type="match status" value="1"/>
</dbReference>
<sequence length="645" mass="67249">NYVTALQAGSTLAASAVSDYVNFLINTLSKKSNDNAIVNVLAAYSNSLPKSKSSAEEQYKNFISSPQFSDFSSSIPKQFAQSGDAAMLASRAVNINSRAVNIDNGWYGVTDRGTVWMGRWVQEGGDSSIVLGDQAKYEVPKGSMTTGGIVIGGSAKVTMVSYGVALGYEAVSSEYYAITLGAKAHASKEYSVALGAISQANIDAGISGYDPKIDAAAKEDNHVWKSTLAVVSVGDVAKSKTRQIVGVAAGTQDTDAVNVAQLKALRAAVKSGWKLSVGGAGSTDVGMGNEVDFSAGSNNFTITKGDKDNKVKFDLAKSITVDKIQTGNNTLDATGLIITDGPKITTTGIDAGNKKITGVAKGTEGTDAVNFAQLKEIKEQVASGSFVKQDAQTKHITIGKEADGDKISIANKDGKGRVISGVANGVISDASTEAMTGHQLHQFGISIAGYFGGGAKYENGQWSTPKFKVKTVKDDGTESEQSYENVASAFEGVSNSITKIQNNITKEINNVVTKVEGDSLSWSKTDDAFVAKHGAGDGKTSSKITFLANGDISKDSTDAINGSQLYSLGDTFATYLGGGASFSGGTWTAPEFKVKTVNADGTEGEETVYKNVAAAFEGVGNSITDIHKEIKNEITNAVTNVKGDS</sequence>
<dbReference type="AlphaFoldDB" id="A0A9P2S0D7"/>
<feature type="non-terminal residue" evidence="2">
    <location>
        <position position="645"/>
    </location>
</feature>
<accession>A0A9P2S0D7</accession>
<dbReference type="Gene3D" id="6.20.50.100">
    <property type="match status" value="1"/>
</dbReference>
<proteinExistence type="predicted"/>
<dbReference type="Gene3D" id="2.150.10.10">
    <property type="entry name" value="Serralysin-like metalloprotease, C-terminal"/>
    <property type="match status" value="2"/>
</dbReference>
<dbReference type="Proteomes" id="UP000002648">
    <property type="component" value="Unassembled WGS sequence"/>
</dbReference>
<feature type="domain" description="Trimeric autotransporter adhesin YadA-like stalk" evidence="1">
    <location>
        <begin position="355"/>
        <end position="386"/>
    </location>
</feature>
<dbReference type="Pfam" id="PF05662">
    <property type="entry name" value="YadA_stalk"/>
    <property type="match status" value="3"/>
</dbReference>
<evidence type="ECO:0000259" key="1">
    <source>
        <dbReference type="Pfam" id="PF05662"/>
    </source>
</evidence>